<evidence type="ECO:0000313" key="3">
    <source>
        <dbReference type="WBParaSite" id="Pan_g12795.t1"/>
    </source>
</evidence>
<reference evidence="3" key="2">
    <citation type="submission" date="2020-10" db="UniProtKB">
        <authorList>
            <consortium name="WormBaseParasite"/>
        </authorList>
    </citation>
    <scope>IDENTIFICATION</scope>
</reference>
<dbReference type="PANTHER" id="PTHR46306:SF1">
    <property type="entry name" value="BTB_POZ DOMAIN-CONTAINING PROTEIN 9"/>
    <property type="match status" value="1"/>
</dbReference>
<dbReference type="InterPro" id="IPR011705">
    <property type="entry name" value="BACK"/>
</dbReference>
<dbReference type="GO" id="GO:0048512">
    <property type="term" value="P:circadian behavior"/>
    <property type="evidence" value="ECO:0007669"/>
    <property type="project" value="TreeGrafter"/>
</dbReference>
<evidence type="ECO:0000313" key="2">
    <source>
        <dbReference type="Proteomes" id="UP000492821"/>
    </source>
</evidence>
<dbReference type="InterPro" id="IPR052407">
    <property type="entry name" value="BTB_POZ_domain_cont_9"/>
</dbReference>
<dbReference type="WBParaSite" id="Pan_g12795.t1">
    <property type="protein sequence ID" value="Pan_g12795.t1"/>
    <property type="gene ID" value="Pan_g12795"/>
</dbReference>
<feature type="domain" description="BACK" evidence="1">
    <location>
        <begin position="7"/>
        <end position="75"/>
    </location>
</feature>
<name>A0A7E4UTV9_PANRE</name>
<evidence type="ECO:0000259" key="1">
    <source>
        <dbReference type="Pfam" id="PF07707"/>
    </source>
</evidence>
<dbReference type="Pfam" id="PF07707">
    <property type="entry name" value="BACK"/>
    <property type="match status" value="1"/>
</dbReference>
<dbReference type="PANTHER" id="PTHR46306">
    <property type="entry name" value="BTB/POZ DOMAIN-CONTAINING PROTEIN 9"/>
    <property type="match status" value="1"/>
</dbReference>
<dbReference type="AlphaFoldDB" id="A0A7E4UTV9"/>
<organism evidence="2 3">
    <name type="scientific">Panagrellus redivivus</name>
    <name type="common">Microworm</name>
    <dbReference type="NCBI Taxonomy" id="6233"/>
    <lineage>
        <taxon>Eukaryota</taxon>
        <taxon>Metazoa</taxon>
        <taxon>Ecdysozoa</taxon>
        <taxon>Nematoda</taxon>
        <taxon>Chromadorea</taxon>
        <taxon>Rhabditida</taxon>
        <taxon>Tylenchina</taxon>
        <taxon>Panagrolaimomorpha</taxon>
        <taxon>Panagrolaimoidea</taxon>
        <taxon>Panagrolaimidae</taxon>
        <taxon>Panagrellus</taxon>
    </lineage>
</organism>
<proteinExistence type="predicted"/>
<dbReference type="GO" id="GO:0005737">
    <property type="term" value="C:cytoplasm"/>
    <property type="evidence" value="ECO:0007669"/>
    <property type="project" value="TreeGrafter"/>
</dbReference>
<dbReference type="GO" id="GO:0050804">
    <property type="term" value="P:modulation of chemical synaptic transmission"/>
    <property type="evidence" value="ECO:0007669"/>
    <property type="project" value="TreeGrafter"/>
</dbReference>
<sequence length="360" mass="42317">MMWNGKRCFSSPTFKQLSPEALEYLLKLRLDEHESTIFKSLVKWMRNNLEHKALFPKFLEHIDLCLIKKKLLDKLFKPQQLIDRNFYENLLKEHQNKANTVQKVVNQNVITGTDDLRIIEGYKFWRREWDTVYLYACIVNPRFIIDLKQQNLLNCIKLTLLDEASYVVSVSKDMCDWERVVDHSDYLCFGPQVLYFEERAFRFIRIQCNARFLKVDPNIEALHSTGPFEIDPITTLIMPNQNIVPTEMEYACSNTANGYIEGNIMNGYVMHWMDNNSRIIFQFSQPYLIGSIKLLLNYTSSYSVAIYANGERFTRIFDEKNVSGWRTVTFPKQPVMCIKIVGFKAPSHTFRLHKLECPAT</sequence>
<reference evidence="2" key="1">
    <citation type="journal article" date="2013" name="Genetics">
        <title>The draft genome and transcriptome of Panagrellus redivivus are shaped by the harsh demands of a free-living lifestyle.</title>
        <authorList>
            <person name="Srinivasan J."/>
            <person name="Dillman A.R."/>
            <person name="Macchietto M.G."/>
            <person name="Heikkinen L."/>
            <person name="Lakso M."/>
            <person name="Fracchia K.M."/>
            <person name="Antoshechkin I."/>
            <person name="Mortazavi A."/>
            <person name="Wong G."/>
            <person name="Sternberg P.W."/>
        </authorList>
    </citation>
    <scope>NUCLEOTIDE SEQUENCE [LARGE SCALE GENOMIC DNA]</scope>
    <source>
        <strain evidence="2">MT8872</strain>
    </source>
</reference>
<accession>A0A7E4UTV9</accession>
<keyword evidence="2" id="KW-1185">Reference proteome</keyword>
<dbReference type="Proteomes" id="UP000492821">
    <property type="component" value="Unassembled WGS sequence"/>
</dbReference>
<protein>
    <submittedName>
        <fullName evidence="3">BACK domain-containing protein</fullName>
    </submittedName>
</protein>
<dbReference type="Gene3D" id="1.25.40.420">
    <property type="match status" value="1"/>
</dbReference>
<dbReference type="GO" id="GO:0008344">
    <property type="term" value="P:adult locomotory behavior"/>
    <property type="evidence" value="ECO:0007669"/>
    <property type="project" value="TreeGrafter"/>
</dbReference>